<accession>A0A8K0GVC1</accession>
<name>A0A8K0GVC1_9ROSA</name>
<dbReference type="AlphaFoldDB" id="A0A8K0GVC1"/>
<dbReference type="Proteomes" id="UP000796880">
    <property type="component" value="Unassembled WGS sequence"/>
</dbReference>
<comment type="caution">
    <text evidence="1">The sequence shown here is derived from an EMBL/GenBank/DDBJ whole genome shotgun (WGS) entry which is preliminary data.</text>
</comment>
<evidence type="ECO:0000313" key="1">
    <source>
        <dbReference type="EMBL" id="KAF3435505.1"/>
    </source>
</evidence>
<sequence>MDHGRKQSADKAGAARIVGSNQDRIDQARDFGPPNRKSMIFTYWNSWGFGVERVRWWSHHPALMSVTLGGLGLEVCYCDLSRSFLYLGHSVITTLLLSAKRNEGQRPFRFDLCIRFQQGFQTPVGIFGMADSECFPWRIRWWLVNAVGLLVLLGFRGETGAAGGQSNSVPIRGVRDGSAWHHCSPALLRSGGFVRVEASFVGRQSQAGLVFCGFEAYQSMVVQLDW</sequence>
<dbReference type="EMBL" id="VOIH02000010">
    <property type="protein sequence ID" value="KAF3435505.1"/>
    <property type="molecule type" value="Genomic_DNA"/>
</dbReference>
<evidence type="ECO:0000313" key="2">
    <source>
        <dbReference type="Proteomes" id="UP000796880"/>
    </source>
</evidence>
<keyword evidence="2" id="KW-1185">Reference proteome</keyword>
<organism evidence="1 2">
    <name type="scientific">Rhamnella rubrinervis</name>
    <dbReference type="NCBI Taxonomy" id="2594499"/>
    <lineage>
        <taxon>Eukaryota</taxon>
        <taxon>Viridiplantae</taxon>
        <taxon>Streptophyta</taxon>
        <taxon>Embryophyta</taxon>
        <taxon>Tracheophyta</taxon>
        <taxon>Spermatophyta</taxon>
        <taxon>Magnoliopsida</taxon>
        <taxon>eudicotyledons</taxon>
        <taxon>Gunneridae</taxon>
        <taxon>Pentapetalae</taxon>
        <taxon>rosids</taxon>
        <taxon>fabids</taxon>
        <taxon>Rosales</taxon>
        <taxon>Rhamnaceae</taxon>
        <taxon>rhamnoid group</taxon>
        <taxon>Rhamneae</taxon>
        <taxon>Rhamnella</taxon>
    </lineage>
</organism>
<gene>
    <name evidence="1" type="ORF">FNV43_RR22594</name>
</gene>
<reference evidence="1" key="1">
    <citation type="submission" date="2020-03" db="EMBL/GenBank/DDBJ databases">
        <title>A high-quality chromosome-level genome assembly of a woody plant with both climbing and erect habits, Rhamnella rubrinervis.</title>
        <authorList>
            <person name="Lu Z."/>
            <person name="Yang Y."/>
            <person name="Zhu X."/>
            <person name="Sun Y."/>
        </authorList>
    </citation>
    <scope>NUCLEOTIDE SEQUENCE</scope>
    <source>
        <strain evidence="1">BYM</strain>
        <tissue evidence="1">Leaf</tissue>
    </source>
</reference>
<protein>
    <submittedName>
        <fullName evidence="1">Uncharacterized protein</fullName>
    </submittedName>
</protein>
<proteinExistence type="predicted"/>